<dbReference type="GO" id="GO:0006508">
    <property type="term" value="P:proteolysis"/>
    <property type="evidence" value="ECO:0007669"/>
    <property type="project" value="UniProtKB-KW"/>
</dbReference>
<evidence type="ECO:0000259" key="5">
    <source>
        <dbReference type="Pfam" id="PF00089"/>
    </source>
</evidence>
<keyword evidence="7" id="KW-1185">Reference proteome</keyword>
<organism evidence="6 7">
    <name type="scientific">Rhamnusium bicolor</name>
    <dbReference type="NCBI Taxonomy" id="1586634"/>
    <lineage>
        <taxon>Eukaryota</taxon>
        <taxon>Metazoa</taxon>
        <taxon>Ecdysozoa</taxon>
        <taxon>Arthropoda</taxon>
        <taxon>Hexapoda</taxon>
        <taxon>Insecta</taxon>
        <taxon>Pterygota</taxon>
        <taxon>Neoptera</taxon>
        <taxon>Endopterygota</taxon>
        <taxon>Coleoptera</taxon>
        <taxon>Polyphaga</taxon>
        <taxon>Cucujiformia</taxon>
        <taxon>Chrysomeloidea</taxon>
        <taxon>Cerambycidae</taxon>
        <taxon>Lepturinae</taxon>
        <taxon>Rhagiini</taxon>
        <taxon>Rhamnusium</taxon>
    </lineage>
</organism>
<evidence type="ECO:0000256" key="2">
    <source>
        <dbReference type="ARBA" id="ARBA00022801"/>
    </source>
</evidence>
<gene>
    <name evidence="6" type="ORF">NQ314_001853</name>
</gene>
<dbReference type="PANTHER" id="PTHR24276:SF91">
    <property type="entry name" value="AT26814P-RELATED"/>
    <property type="match status" value="1"/>
</dbReference>
<keyword evidence="1" id="KW-0645">Protease</keyword>
<evidence type="ECO:0000256" key="3">
    <source>
        <dbReference type="ARBA" id="ARBA00022825"/>
    </source>
</evidence>
<evidence type="ECO:0000256" key="1">
    <source>
        <dbReference type="ARBA" id="ARBA00022670"/>
    </source>
</evidence>
<dbReference type="Pfam" id="PF00089">
    <property type="entry name" value="Trypsin"/>
    <property type="match status" value="1"/>
</dbReference>
<dbReference type="SUPFAM" id="SSF50494">
    <property type="entry name" value="Trypsin-like serine proteases"/>
    <property type="match status" value="1"/>
</dbReference>
<name>A0AAV8ZT84_9CUCU</name>
<dbReference type="InterPro" id="IPR043504">
    <property type="entry name" value="Peptidase_S1_PA_chymotrypsin"/>
</dbReference>
<dbReference type="InterPro" id="IPR001254">
    <property type="entry name" value="Trypsin_dom"/>
</dbReference>
<evidence type="ECO:0000256" key="4">
    <source>
        <dbReference type="ARBA" id="ARBA00023157"/>
    </source>
</evidence>
<reference evidence="6" key="1">
    <citation type="journal article" date="2023" name="Insect Mol. Biol.">
        <title>Genome sequencing provides insights into the evolution of gene families encoding plant cell wall-degrading enzymes in longhorned beetles.</title>
        <authorList>
            <person name="Shin N.R."/>
            <person name="Okamura Y."/>
            <person name="Kirsch R."/>
            <person name="Pauchet Y."/>
        </authorList>
    </citation>
    <scope>NUCLEOTIDE SEQUENCE</scope>
    <source>
        <strain evidence="6">RBIC_L_NR</strain>
    </source>
</reference>
<sequence length="118" mass="13195">MERIPSTNFTIRAGTSFRGYEGEVIGVKRIHEHPSYNPKTQNSDIAVLELITPITTKNAAKIPMASWYNFLFPWLSGTATGWGTTKEDGALVWQLRAVTVPVVNYYSCALVRIPHSKI</sequence>
<keyword evidence="4" id="KW-1015">Disulfide bond</keyword>
<accession>A0AAV8ZT84</accession>
<keyword evidence="2" id="KW-0378">Hydrolase</keyword>
<proteinExistence type="predicted"/>
<dbReference type="GO" id="GO:0004252">
    <property type="term" value="F:serine-type endopeptidase activity"/>
    <property type="evidence" value="ECO:0007669"/>
    <property type="project" value="InterPro"/>
</dbReference>
<dbReference type="PANTHER" id="PTHR24276">
    <property type="entry name" value="POLYSERASE-RELATED"/>
    <property type="match status" value="1"/>
</dbReference>
<dbReference type="InterPro" id="IPR009003">
    <property type="entry name" value="Peptidase_S1_PA"/>
</dbReference>
<dbReference type="Gene3D" id="2.40.10.10">
    <property type="entry name" value="Trypsin-like serine proteases"/>
    <property type="match status" value="1"/>
</dbReference>
<keyword evidence="3" id="KW-0720">Serine protease</keyword>
<dbReference type="AlphaFoldDB" id="A0AAV8ZT84"/>
<dbReference type="InterPro" id="IPR050430">
    <property type="entry name" value="Peptidase_S1"/>
</dbReference>
<comment type="caution">
    <text evidence="6">The sequence shown here is derived from an EMBL/GenBank/DDBJ whole genome shotgun (WGS) entry which is preliminary data.</text>
</comment>
<dbReference type="EMBL" id="JANEYF010000561">
    <property type="protein sequence ID" value="KAJ8969245.1"/>
    <property type="molecule type" value="Genomic_DNA"/>
</dbReference>
<protein>
    <recommendedName>
        <fullName evidence="5">Peptidase S1 domain-containing protein</fullName>
    </recommendedName>
</protein>
<evidence type="ECO:0000313" key="7">
    <source>
        <dbReference type="Proteomes" id="UP001162156"/>
    </source>
</evidence>
<dbReference type="Proteomes" id="UP001162156">
    <property type="component" value="Unassembled WGS sequence"/>
</dbReference>
<feature type="domain" description="Peptidase S1" evidence="5">
    <location>
        <begin position="7"/>
        <end position="109"/>
    </location>
</feature>
<evidence type="ECO:0000313" key="6">
    <source>
        <dbReference type="EMBL" id="KAJ8969245.1"/>
    </source>
</evidence>